<name>A0A1J0GJA1_9CLOT</name>
<keyword evidence="2" id="KW-1185">Reference proteome</keyword>
<reference evidence="2" key="1">
    <citation type="journal article" date="2016" name="Front. Microbiol.">
        <title>Complete Genome Sequence of Clostridium estertheticum DSM 8809, a Microbe Identified in Spoiled Vacuum Packed Beef.</title>
        <authorList>
            <person name="Yu Z."/>
            <person name="Gunn L."/>
            <person name="Brennan E."/>
            <person name="Reid R."/>
            <person name="Wall P.G."/>
            <person name="Gaora O.P."/>
            <person name="Hurley D."/>
            <person name="Bolton D."/>
            <person name="Fanning S."/>
        </authorList>
    </citation>
    <scope>NUCLEOTIDE SEQUENCE [LARGE SCALE GENOMIC DNA]</scope>
    <source>
        <strain evidence="2">DSM 8809</strain>
    </source>
</reference>
<protein>
    <submittedName>
        <fullName evidence="1">Uncharacterized protein</fullName>
    </submittedName>
</protein>
<sequence length="64" mass="7249">MGLYGHRLVIMNFWKMTASYKNTFYVSVNHKKTSAPEHLQGRAVAISDDIANVLSNLRIKVQGK</sequence>
<dbReference type="KEGG" id="ceu:A7L45_15585"/>
<dbReference type="EMBL" id="CP015756">
    <property type="protein sequence ID" value="APC41395.1"/>
    <property type="molecule type" value="Genomic_DNA"/>
</dbReference>
<proteinExistence type="predicted"/>
<dbReference type="STRING" id="1552.A7L45_15585"/>
<dbReference type="Proteomes" id="UP000182569">
    <property type="component" value="Chromosome"/>
</dbReference>
<accession>A0A1J0GJA1</accession>
<evidence type="ECO:0000313" key="1">
    <source>
        <dbReference type="EMBL" id="APC41395.1"/>
    </source>
</evidence>
<gene>
    <name evidence="1" type="ORF">A7L45_15585</name>
</gene>
<organism evidence="1 2">
    <name type="scientific">Clostridium estertheticum subsp. estertheticum</name>
    <dbReference type="NCBI Taxonomy" id="1552"/>
    <lineage>
        <taxon>Bacteria</taxon>
        <taxon>Bacillati</taxon>
        <taxon>Bacillota</taxon>
        <taxon>Clostridia</taxon>
        <taxon>Eubacteriales</taxon>
        <taxon>Clostridiaceae</taxon>
        <taxon>Clostridium</taxon>
    </lineage>
</organism>
<evidence type="ECO:0000313" key="2">
    <source>
        <dbReference type="Proteomes" id="UP000182569"/>
    </source>
</evidence>
<dbReference type="AlphaFoldDB" id="A0A1J0GJA1"/>